<proteinExistence type="predicted"/>
<dbReference type="Gene3D" id="2.180.10.10">
    <property type="entry name" value="RHS repeat-associated core"/>
    <property type="match status" value="1"/>
</dbReference>
<evidence type="ECO:0000313" key="3">
    <source>
        <dbReference type="Proteomes" id="UP000825591"/>
    </source>
</evidence>
<accession>A0ABX9B867</accession>
<feature type="region of interest" description="Disordered" evidence="1">
    <location>
        <begin position="236"/>
        <end position="255"/>
    </location>
</feature>
<evidence type="ECO:0000256" key="1">
    <source>
        <dbReference type="SAM" id="MobiDB-lite"/>
    </source>
</evidence>
<keyword evidence="3" id="KW-1185">Reference proteome</keyword>
<protein>
    <submittedName>
        <fullName evidence="2">RHS repeat-associated core domain-containing protein</fullName>
    </submittedName>
</protein>
<evidence type="ECO:0000313" key="2">
    <source>
        <dbReference type="EMBL" id="QZP29514.1"/>
    </source>
</evidence>
<dbReference type="NCBIfam" id="TIGR03696">
    <property type="entry name" value="Rhs_assc_core"/>
    <property type="match status" value="1"/>
</dbReference>
<dbReference type="Proteomes" id="UP000825591">
    <property type="component" value="Chromosome"/>
</dbReference>
<dbReference type="InterPro" id="IPR022385">
    <property type="entry name" value="Rhs_assc_core"/>
</dbReference>
<reference evidence="2 3" key="1">
    <citation type="submission" date="2021-08" db="EMBL/GenBank/DDBJ databases">
        <title>Bactericidal Effect of Pseudomonas oryziphila sp. nov., a novel Pseudomonas Species Against Xanthomonas oryzae Reduces Disease Severity of Bacterial Leaf Streak of Rice.</title>
        <authorList>
            <person name="Yang R."/>
            <person name="Li S."/>
            <person name="Li Y."/>
            <person name="Yan Y."/>
            <person name="Fang Y."/>
            <person name="Zou L."/>
            <person name="Chen G."/>
        </authorList>
    </citation>
    <scope>NUCLEOTIDE SEQUENCE [LARGE SCALE GENOMIC DNA]</scope>
    <source>
        <strain evidence="2 3">DSM 17497</strain>
    </source>
</reference>
<dbReference type="EMBL" id="CP081966">
    <property type="protein sequence ID" value="QZP29514.1"/>
    <property type="molecule type" value="Genomic_DNA"/>
</dbReference>
<organism evidence="2 3">
    <name type="scientific">Pseudomonas mosselii</name>
    <dbReference type="NCBI Taxonomy" id="78327"/>
    <lineage>
        <taxon>Bacteria</taxon>
        <taxon>Pseudomonadati</taxon>
        <taxon>Pseudomonadota</taxon>
        <taxon>Gammaproteobacteria</taxon>
        <taxon>Pseudomonadales</taxon>
        <taxon>Pseudomonadaceae</taxon>
        <taxon>Pseudomonas</taxon>
    </lineage>
</organism>
<name>A0ABX9B867_9PSED</name>
<sequence>MSRSFPRPDIFASCHSANLRRRVERNLPPDGVHMAQKYKIKSGTGLLASDMQGSILLHRQLPDELKLSYAPYGGSSAKLTKPPILSFNAQLREHTGHYLLGNGYRIFSPQLMRFISADHLSPFGVGGINSYMYCSGDPVNNIDPSGHAGIKRPLGHLLDPIGVNGGKLYESFLSDGKRMLNPNKPAKLGTEYKQAISNGIDESNALIGKFNRYSSREEAQQYIAHEKTAAAAQKTMERHTGSDRGDKAHYKRASEDETMAKSRMKFLRTQYNFIDDWLELRVILPSLQSDISKANQVLRLGEP</sequence>
<gene>
    <name evidence="2" type="ORF">K5H97_02070</name>
</gene>